<proteinExistence type="inferred from homology"/>
<keyword evidence="4 11" id="KW-0812">Transmembrane</keyword>
<dbReference type="InterPro" id="IPR045122">
    <property type="entry name" value="Csc1-like"/>
</dbReference>
<evidence type="ECO:0000256" key="3">
    <source>
        <dbReference type="ARBA" id="ARBA00022448"/>
    </source>
</evidence>
<evidence type="ECO:0000256" key="1">
    <source>
        <dbReference type="ARBA" id="ARBA00004141"/>
    </source>
</evidence>
<dbReference type="Gramene" id="MELO3C021730.2.1">
    <property type="protein sequence ID" value="MELO3C021730.2.1"/>
    <property type="gene ID" value="MELO3C021730.2"/>
</dbReference>
<dbReference type="InterPro" id="IPR032880">
    <property type="entry name" value="CSC1/OSCA1-like_N"/>
</dbReference>
<keyword evidence="3" id="KW-0813">Transport</keyword>
<feature type="transmembrane region" description="Helical" evidence="11">
    <location>
        <begin position="497"/>
        <end position="516"/>
    </location>
</feature>
<dbReference type="GO" id="GO:0005227">
    <property type="term" value="F:calcium-activated cation channel activity"/>
    <property type="evidence" value="ECO:0007669"/>
    <property type="project" value="InterPro"/>
</dbReference>
<evidence type="ECO:0000256" key="10">
    <source>
        <dbReference type="SAM" id="MobiDB-lite"/>
    </source>
</evidence>
<feature type="transmembrane region" description="Helical" evidence="11">
    <location>
        <begin position="405"/>
        <end position="429"/>
    </location>
</feature>
<evidence type="ECO:0000256" key="6">
    <source>
        <dbReference type="ARBA" id="ARBA00022989"/>
    </source>
</evidence>
<feature type="transmembrane region" description="Helical" evidence="11">
    <location>
        <begin position="545"/>
        <end position="564"/>
    </location>
</feature>
<feature type="domain" description="CSC1/OSCA1-like cytosolic" evidence="14">
    <location>
        <begin position="233"/>
        <end position="392"/>
    </location>
</feature>
<dbReference type="Pfam" id="PF02714">
    <property type="entry name" value="RSN1_7TM"/>
    <property type="match status" value="1"/>
</dbReference>
<dbReference type="InterPro" id="IPR027815">
    <property type="entry name" value="CSC1/OSCA1-like_cyt"/>
</dbReference>
<evidence type="ECO:0000256" key="7">
    <source>
        <dbReference type="ARBA" id="ARBA00023065"/>
    </source>
</evidence>
<feature type="region of interest" description="Disordered" evidence="10">
    <location>
        <begin position="735"/>
        <end position="789"/>
    </location>
</feature>
<dbReference type="AlphaFoldDB" id="A0A9I9DPQ9"/>
<evidence type="ECO:0000256" key="5">
    <source>
        <dbReference type="ARBA" id="ARBA00022837"/>
    </source>
</evidence>
<feature type="transmembrane region" description="Helical" evidence="11">
    <location>
        <begin position="159"/>
        <end position="178"/>
    </location>
</feature>
<sequence>MATLQDIGVSAAINILTAFIFLLVFAVLRLQPFNDRVYFSKWYLKGLRSSPTHAGAFVRRFVNLDFRSYLKFLNWMPEAIRMPEPELIDHAGLDSAVYLRIYLIGLKIFVPIAFLAWAVLVPVNYTDDNVSIAVVTANVTASDIDKLSISNIPAKSQRFWSHLVMAYAFTVWTCYVLMKEYEKIASLRLQFLASEKRRPDQFTTNMIDRVLERRNMFKTVKGRDMLNSNGQRVLVRNVPPDPDESVSELVEHFFLVNHPDHYLTHQVVRDANALAKLVKKKKKAQNWLDFYQLKYSRNSTVRPLMKTGFLGLWGKKVDAIEFQTAEIEKLSTEIASERKRISNDPKSIMPAAFVSFKSRWGAAVCAQTQQSRNPTLWLTEWAPEPRDVYWENLAIPYVSLTVRKLIMGVAFFFLTFFFMIPISFVQSLASIEGIEKLLPVLKPIIERDFIKSFVQGFLPGIVLKIFLIFLPTILMIMAKFEGFTSLSSLERRAAARYYIFNFVNVFLGSVIAGAAFEQLNSFIKQSADQIPKTIGVAIPMKATFFITYIMVDGWAGIAGEILMLKPLIMFHLKNFFLVKTEKDREEAMDPGSLGFNTGEPRIQLYFLLGLVYATVTPLLLPFIIVFFALGFVVFRHQIINVYNQEYESAAAFWPDVVLMGLLSTKKAAQSTPFLIALPVITISFHLYCKGRYEPAFIRYPIQEAMMKDTLERAREPNLNLKGYLHAAYAHPVFKESEDDDEVESNEAFETESVLVATKRQSRRNTPLPSKASAPSSPSLPEVRRDNHQP</sequence>
<feature type="transmembrane region" description="Helical" evidence="11">
    <location>
        <begin position="12"/>
        <end position="30"/>
    </location>
</feature>
<keyword evidence="8 11" id="KW-0472">Membrane</keyword>
<feature type="compositionally biased region" description="Acidic residues" evidence="10">
    <location>
        <begin position="736"/>
        <end position="749"/>
    </location>
</feature>
<dbReference type="Pfam" id="PF14703">
    <property type="entry name" value="PHM7_cyt"/>
    <property type="match status" value="1"/>
</dbReference>
<feature type="domain" description="CSC1/OSCA1-like 7TM region" evidence="12">
    <location>
        <begin position="403"/>
        <end position="661"/>
    </location>
</feature>
<dbReference type="InterPro" id="IPR003864">
    <property type="entry name" value="CSC1/OSCA1-like_7TM"/>
</dbReference>
<evidence type="ECO:0000259" key="12">
    <source>
        <dbReference type="Pfam" id="PF02714"/>
    </source>
</evidence>
<dbReference type="EnsemblPlants" id="MELO3C021730.2.1">
    <property type="protein sequence ID" value="MELO3C021730.2.1"/>
    <property type="gene ID" value="MELO3C021730.2"/>
</dbReference>
<evidence type="ECO:0000256" key="9">
    <source>
        <dbReference type="ARBA" id="ARBA00023303"/>
    </source>
</evidence>
<feature type="transmembrane region" description="Helical" evidence="11">
    <location>
        <begin position="449"/>
        <end position="476"/>
    </location>
</feature>
<accession>A0A9I9DPQ9</accession>
<feature type="transmembrane region" description="Helical" evidence="11">
    <location>
        <begin position="604"/>
        <end position="634"/>
    </location>
</feature>
<evidence type="ECO:0008006" key="16">
    <source>
        <dbReference type="Google" id="ProtNLM"/>
    </source>
</evidence>
<evidence type="ECO:0000256" key="11">
    <source>
        <dbReference type="SAM" id="Phobius"/>
    </source>
</evidence>
<reference evidence="15" key="1">
    <citation type="submission" date="2023-03" db="UniProtKB">
        <authorList>
            <consortium name="EnsemblPlants"/>
        </authorList>
    </citation>
    <scope>IDENTIFICATION</scope>
</reference>
<organism evidence="15">
    <name type="scientific">Cucumis melo</name>
    <name type="common">Muskmelon</name>
    <dbReference type="NCBI Taxonomy" id="3656"/>
    <lineage>
        <taxon>Eukaryota</taxon>
        <taxon>Viridiplantae</taxon>
        <taxon>Streptophyta</taxon>
        <taxon>Embryophyta</taxon>
        <taxon>Tracheophyta</taxon>
        <taxon>Spermatophyta</taxon>
        <taxon>Magnoliopsida</taxon>
        <taxon>eudicotyledons</taxon>
        <taxon>Gunneridae</taxon>
        <taxon>Pentapetalae</taxon>
        <taxon>rosids</taxon>
        <taxon>fabids</taxon>
        <taxon>Cucurbitales</taxon>
        <taxon>Cucurbitaceae</taxon>
        <taxon>Benincaseae</taxon>
        <taxon>Cucumis</taxon>
    </lineage>
</organism>
<dbReference type="GO" id="GO:0005886">
    <property type="term" value="C:plasma membrane"/>
    <property type="evidence" value="ECO:0007669"/>
    <property type="project" value="TreeGrafter"/>
</dbReference>
<comment type="similarity">
    <text evidence="2">Belongs to the CSC1 (TC 1.A.17) family.</text>
</comment>
<comment type="subcellular location">
    <subcellularLocation>
        <location evidence="1">Membrane</location>
        <topology evidence="1">Multi-pass membrane protein</topology>
    </subcellularLocation>
</comment>
<dbReference type="PANTHER" id="PTHR13018">
    <property type="entry name" value="PROBABLE MEMBRANE PROTEIN DUF221-RELATED"/>
    <property type="match status" value="1"/>
</dbReference>
<keyword evidence="5" id="KW-0106">Calcium</keyword>
<protein>
    <recommendedName>
        <fullName evidence="16">Calcium permeable stress-gated cation channel 1</fullName>
    </recommendedName>
</protein>
<keyword evidence="7" id="KW-0406">Ion transport</keyword>
<dbReference type="Pfam" id="PF13967">
    <property type="entry name" value="RSN1_TM"/>
    <property type="match status" value="1"/>
</dbReference>
<name>A0A9I9DPQ9_CUCME</name>
<keyword evidence="6 11" id="KW-1133">Transmembrane helix</keyword>
<keyword evidence="9" id="KW-0407">Ion channel</keyword>
<evidence type="ECO:0000259" key="14">
    <source>
        <dbReference type="Pfam" id="PF14703"/>
    </source>
</evidence>
<feature type="compositionally biased region" description="Low complexity" evidence="10">
    <location>
        <begin position="766"/>
        <end position="780"/>
    </location>
</feature>
<dbReference type="PANTHER" id="PTHR13018:SF93">
    <property type="entry name" value="PROTEIN OSCA1"/>
    <property type="match status" value="1"/>
</dbReference>
<feature type="domain" description="CSC1/OSCA1-like N-terminal transmembrane" evidence="13">
    <location>
        <begin position="7"/>
        <end position="180"/>
    </location>
</feature>
<evidence type="ECO:0000256" key="8">
    <source>
        <dbReference type="ARBA" id="ARBA00023136"/>
    </source>
</evidence>
<evidence type="ECO:0000259" key="13">
    <source>
        <dbReference type="Pfam" id="PF13967"/>
    </source>
</evidence>
<evidence type="ECO:0000313" key="15">
    <source>
        <dbReference type="EnsemblPlants" id="MELO3C021730.2.1"/>
    </source>
</evidence>
<evidence type="ECO:0000256" key="4">
    <source>
        <dbReference type="ARBA" id="ARBA00022692"/>
    </source>
</evidence>
<evidence type="ECO:0000256" key="2">
    <source>
        <dbReference type="ARBA" id="ARBA00007779"/>
    </source>
</evidence>
<feature type="transmembrane region" description="Helical" evidence="11">
    <location>
        <begin position="101"/>
        <end position="120"/>
    </location>
</feature>